<dbReference type="EMBL" id="JAANAS010000045">
    <property type="protein sequence ID" value="NGZ89880.1"/>
    <property type="molecule type" value="Genomic_DNA"/>
</dbReference>
<proteinExistence type="predicted"/>
<dbReference type="Proteomes" id="UP000643701">
    <property type="component" value="Unassembled WGS sequence"/>
</dbReference>
<dbReference type="InterPro" id="IPR000182">
    <property type="entry name" value="GNAT_dom"/>
</dbReference>
<dbReference type="InterPro" id="IPR016181">
    <property type="entry name" value="Acyl_CoA_acyltransferase"/>
</dbReference>
<organism evidence="2 3">
    <name type="scientific">Psychroflexus maritimus</name>
    <dbReference type="NCBI Taxonomy" id="2714865"/>
    <lineage>
        <taxon>Bacteria</taxon>
        <taxon>Pseudomonadati</taxon>
        <taxon>Bacteroidota</taxon>
        <taxon>Flavobacteriia</taxon>
        <taxon>Flavobacteriales</taxon>
        <taxon>Flavobacteriaceae</taxon>
        <taxon>Psychroflexus</taxon>
    </lineage>
</organism>
<evidence type="ECO:0000259" key="1">
    <source>
        <dbReference type="PROSITE" id="PS51186"/>
    </source>
</evidence>
<dbReference type="GO" id="GO:0016747">
    <property type="term" value="F:acyltransferase activity, transferring groups other than amino-acyl groups"/>
    <property type="evidence" value="ECO:0007669"/>
    <property type="project" value="InterPro"/>
</dbReference>
<feature type="domain" description="N-acetyltransferase" evidence="1">
    <location>
        <begin position="9"/>
        <end position="153"/>
    </location>
</feature>
<dbReference type="PROSITE" id="PS51186">
    <property type="entry name" value="GNAT"/>
    <property type="match status" value="1"/>
</dbReference>
<comment type="caution">
    <text evidence="2">The sequence shown here is derived from an EMBL/GenBank/DDBJ whole genome shotgun (WGS) entry which is preliminary data.</text>
</comment>
<dbReference type="Gene3D" id="3.40.630.30">
    <property type="match status" value="1"/>
</dbReference>
<name>A0A967AIC3_9FLAO</name>
<evidence type="ECO:0000313" key="2">
    <source>
        <dbReference type="EMBL" id="NGZ89880.1"/>
    </source>
</evidence>
<evidence type="ECO:0000313" key="3">
    <source>
        <dbReference type="Proteomes" id="UP000643701"/>
    </source>
</evidence>
<keyword evidence="3" id="KW-1185">Reference proteome</keyword>
<dbReference type="Pfam" id="PF13508">
    <property type="entry name" value="Acetyltransf_7"/>
    <property type="match status" value="1"/>
</dbReference>
<dbReference type="CDD" id="cd04301">
    <property type="entry name" value="NAT_SF"/>
    <property type="match status" value="1"/>
</dbReference>
<accession>A0A967AIC3</accession>
<protein>
    <submittedName>
        <fullName evidence="2">GNAT family N-acetyltransferase</fullName>
    </submittedName>
</protein>
<dbReference type="SUPFAM" id="SSF55729">
    <property type="entry name" value="Acyl-CoA N-acyltransferases (Nat)"/>
    <property type="match status" value="1"/>
</dbReference>
<sequence length="156" mass="18091">MQTKNNQKINFKLVKPADCLTLRQLVLRKNKAIETCIFDGDQLKSTFHIGAFFNSQLIGILSLMPFKNDRFRLNKQYQLRGMAIHPKMQSKGVGKELLTYSLRFLQNKNINLCWCNARAKAVNFYQKHGFNSYGEEFEIKEVGPHLLMAFTCLPNE</sequence>
<dbReference type="RefSeq" id="WP_166400139.1">
    <property type="nucleotide sequence ID" value="NZ_JAANAS010000045.1"/>
</dbReference>
<gene>
    <name evidence="2" type="ORF">G7034_06395</name>
</gene>
<reference evidence="2" key="1">
    <citation type="submission" date="2020-03" db="EMBL/GenBank/DDBJ databases">
        <title>Psychroflexus Maritimus sp. nov., isolate from marine sediment.</title>
        <authorList>
            <person name="Zhong Y.-L."/>
        </authorList>
    </citation>
    <scope>NUCLEOTIDE SEQUENCE</scope>
    <source>
        <strain evidence="2">C1</strain>
    </source>
</reference>
<dbReference type="AlphaFoldDB" id="A0A967AIC3"/>